<dbReference type="FunFam" id="1.10.10.60:FF:000007">
    <property type="entry name" value="Two-component response regulator"/>
    <property type="match status" value="1"/>
</dbReference>
<dbReference type="PANTHER" id="PTHR31312:SF1">
    <property type="entry name" value="TRANSCRIPTION ACTIVATOR GLK1"/>
    <property type="match status" value="1"/>
</dbReference>
<dbReference type="InterPro" id="IPR044825">
    <property type="entry name" value="GLK1/2-like"/>
</dbReference>
<dbReference type="GO" id="GO:0045893">
    <property type="term" value="P:positive regulation of DNA-templated transcription"/>
    <property type="evidence" value="ECO:0000318"/>
    <property type="project" value="GO_Central"/>
</dbReference>
<dbReference type="Pfam" id="PF00249">
    <property type="entry name" value="Myb_DNA-binding"/>
    <property type="match status" value="1"/>
</dbReference>
<dbReference type="eggNOG" id="ENOG502QWCV">
    <property type="taxonomic scope" value="Eukaryota"/>
</dbReference>
<evidence type="ECO:0000313" key="8">
    <source>
        <dbReference type="EMBL" id="KCW47259.1"/>
    </source>
</evidence>
<dbReference type="GO" id="GO:0000976">
    <property type="term" value="F:transcription cis-regulatory region binding"/>
    <property type="evidence" value="ECO:0000318"/>
    <property type="project" value="GO_Central"/>
</dbReference>
<dbReference type="GO" id="GO:0003700">
    <property type="term" value="F:DNA-binding transcription factor activity"/>
    <property type="evidence" value="ECO:0000318"/>
    <property type="project" value="GO_Central"/>
</dbReference>
<evidence type="ECO:0000259" key="7">
    <source>
        <dbReference type="PROSITE" id="PS51294"/>
    </source>
</evidence>
<feature type="compositionally biased region" description="Low complexity" evidence="6">
    <location>
        <begin position="172"/>
        <end position="182"/>
    </location>
</feature>
<keyword evidence="5" id="KW-0539">Nucleus</keyword>
<dbReference type="InterPro" id="IPR001005">
    <property type="entry name" value="SANT/Myb"/>
</dbReference>
<evidence type="ECO:0000256" key="4">
    <source>
        <dbReference type="ARBA" id="ARBA00023163"/>
    </source>
</evidence>
<dbReference type="OMA" id="DCLSNDN"/>
<feature type="compositionally biased region" description="Basic and acidic residues" evidence="6">
    <location>
        <begin position="149"/>
        <end position="170"/>
    </location>
</feature>
<dbReference type="InterPro" id="IPR009057">
    <property type="entry name" value="Homeodomain-like_sf"/>
</dbReference>
<dbReference type="SUPFAM" id="SSF46689">
    <property type="entry name" value="Homeodomain-like"/>
    <property type="match status" value="1"/>
</dbReference>
<dbReference type="InterPro" id="IPR006447">
    <property type="entry name" value="Myb_dom_plants"/>
</dbReference>
<dbReference type="PANTHER" id="PTHR31312">
    <property type="entry name" value="TRANSCRIPTION ACTIVATOR GLK1"/>
    <property type="match status" value="1"/>
</dbReference>
<evidence type="ECO:0000256" key="6">
    <source>
        <dbReference type="SAM" id="MobiDB-lite"/>
    </source>
</evidence>
<proteinExistence type="predicted"/>
<reference evidence="8" key="1">
    <citation type="submission" date="2013-07" db="EMBL/GenBank/DDBJ databases">
        <title>The genome of Eucalyptus grandis.</title>
        <authorList>
            <person name="Schmutz J."/>
            <person name="Hayes R."/>
            <person name="Myburg A."/>
            <person name="Tuskan G."/>
            <person name="Grattapaglia D."/>
            <person name="Rokhsar D.S."/>
        </authorList>
    </citation>
    <scope>NUCLEOTIDE SEQUENCE</scope>
    <source>
        <tissue evidence="8">Leaf extractions</tissue>
    </source>
</reference>
<accession>A0A059A0K2</accession>
<evidence type="ECO:0000256" key="2">
    <source>
        <dbReference type="ARBA" id="ARBA00023015"/>
    </source>
</evidence>
<sequence>MRLFVPCRLEEDRDLGMLAVPPLREERGDETRRGETCFSIAGAGAGGGGGGGEDDVALFLNFSDAGDLLDSINFDDIFAGDDALPDLEMDAAEVSTEFSTGSENQAKANPSVTWDGGGPKELSEAEERSGSAAGAGAGAGEVSSSGGEGSEKKREGRSGGKRKEERDRGRRSSAAAAAAAAAQGKTNPQAQGKRKFKVDWTPDLHRKFVQAVEQLGVDKAVPSRILELMGNDSLNRHNIASHLQKYRSQRRHLQSLEADAARWSKRRQIYGGAAAAGGGSKRVMTPWAAPAMGFPPAPPSVHHFRPLHVWGHPTLSPSLKHGAWPLHSQPSLVPSPLPTWVPPPLLEHPPPPPPLPPPDPSYWHQQGFGFAPVPGIPHHQGVYKIDPSIGVLTPTGQLASSQPSFDFHQWSESVDAAIGEVLSKPWQPLPLGLKPPSLECVLGELQRQGIASIPPASSP</sequence>
<dbReference type="KEGG" id="egr:104424947"/>
<name>A0A059A0K2_EUCGR</name>
<keyword evidence="4" id="KW-0804">Transcription</keyword>
<feature type="domain" description="HTH myb-type" evidence="7">
    <location>
        <begin position="192"/>
        <end position="251"/>
    </location>
</feature>
<dbReference type="AlphaFoldDB" id="A0A059A0K2"/>
<protein>
    <recommendedName>
        <fullName evidence="7">HTH myb-type domain-containing protein</fullName>
    </recommendedName>
</protein>
<dbReference type="NCBIfam" id="TIGR01557">
    <property type="entry name" value="myb_SHAQKYF"/>
    <property type="match status" value="1"/>
</dbReference>
<dbReference type="PROSITE" id="PS51294">
    <property type="entry name" value="HTH_MYB"/>
    <property type="match status" value="1"/>
</dbReference>
<dbReference type="Gene3D" id="1.10.10.60">
    <property type="entry name" value="Homeodomain-like"/>
    <property type="match status" value="1"/>
</dbReference>
<dbReference type="InParanoid" id="A0A059A0K2"/>
<evidence type="ECO:0000256" key="1">
    <source>
        <dbReference type="ARBA" id="ARBA00004123"/>
    </source>
</evidence>
<dbReference type="OrthoDB" id="60033at2759"/>
<dbReference type="GO" id="GO:0005634">
    <property type="term" value="C:nucleus"/>
    <property type="evidence" value="ECO:0000318"/>
    <property type="project" value="GO_Central"/>
</dbReference>
<organism evidence="8">
    <name type="scientific">Eucalyptus grandis</name>
    <name type="common">Flooded gum</name>
    <dbReference type="NCBI Taxonomy" id="71139"/>
    <lineage>
        <taxon>Eukaryota</taxon>
        <taxon>Viridiplantae</taxon>
        <taxon>Streptophyta</taxon>
        <taxon>Embryophyta</taxon>
        <taxon>Tracheophyta</taxon>
        <taxon>Spermatophyta</taxon>
        <taxon>Magnoliopsida</taxon>
        <taxon>eudicotyledons</taxon>
        <taxon>Gunneridae</taxon>
        <taxon>Pentapetalae</taxon>
        <taxon>rosids</taxon>
        <taxon>malvids</taxon>
        <taxon>Myrtales</taxon>
        <taxon>Myrtaceae</taxon>
        <taxon>Myrtoideae</taxon>
        <taxon>Eucalypteae</taxon>
        <taxon>Eucalyptus</taxon>
    </lineage>
</organism>
<feature type="compositionally biased region" description="Polar residues" evidence="6">
    <location>
        <begin position="96"/>
        <end position="112"/>
    </location>
</feature>
<comment type="subcellular location">
    <subcellularLocation>
        <location evidence="1">Nucleus</location>
    </subcellularLocation>
</comment>
<dbReference type="Gramene" id="KCW47259">
    <property type="protein sequence ID" value="KCW47259"/>
    <property type="gene ID" value="EUGRSUZ_K01056"/>
</dbReference>
<evidence type="ECO:0000256" key="5">
    <source>
        <dbReference type="ARBA" id="ARBA00023242"/>
    </source>
</evidence>
<keyword evidence="3" id="KW-0238">DNA-binding</keyword>
<feature type="region of interest" description="Disordered" evidence="6">
    <location>
        <begin position="93"/>
        <end position="195"/>
    </location>
</feature>
<keyword evidence="2" id="KW-0805">Transcription regulation</keyword>
<dbReference type="InterPro" id="IPR017930">
    <property type="entry name" value="Myb_dom"/>
</dbReference>
<dbReference type="EMBL" id="KK198763">
    <property type="protein sequence ID" value="KCW47259.1"/>
    <property type="molecule type" value="Genomic_DNA"/>
</dbReference>
<evidence type="ECO:0000256" key="3">
    <source>
        <dbReference type="ARBA" id="ARBA00023125"/>
    </source>
</evidence>
<gene>
    <name evidence="8" type="ORF">EUGRSUZ_K01056</name>
</gene>